<dbReference type="AlphaFoldDB" id="A0A8H6WY09"/>
<reference evidence="1" key="1">
    <citation type="submission" date="2020-05" db="EMBL/GenBank/DDBJ databases">
        <title>Mycena genomes resolve the evolution of fungal bioluminescence.</title>
        <authorList>
            <person name="Tsai I.J."/>
        </authorList>
    </citation>
    <scope>NUCLEOTIDE SEQUENCE</scope>
    <source>
        <strain evidence="1">CCC161011</strain>
    </source>
</reference>
<evidence type="ECO:0000313" key="2">
    <source>
        <dbReference type="Proteomes" id="UP000620124"/>
    </source>
</evidence>
<gene>
    <name evidence="1" type="ORF">MVEN_02412800</name>
</gene>
<organism evidence="1 2">
    <name type="scientific">Mycena venus</name>
    <dbReference type="NCBI Taxonomy" id="2733690"/>
    <lineage>
        <taxon>Eukaryota</taxon>
        <taxon>Fungi</taxon>
        <taxon>Dikarya</taxon>
        <taxon>Basidiomycota</taxon>
        <taxon>Agaricomycotina</taxon>
        <taxon>Agaricomycetes</taxon>
        <taxon>Agaricomycetidae</taxon>
        <taxon>Agaricales</taxon>
        <taxon>Marasmiineae</taxon>
        <taxon>Mycenaceae</taxon>
        <taxon>Mycena</taxon>
    </lineage>
</organism>
<accession>A0A8H6WY09</accession>
<sequence length="251" mass="28213">MERFILLINWRTETFVILEPNITGQRALAFAILPGHIVLVHSVSGSTAPSVHISSLAVFDNLWRPLTEFNFNGAIYPTELTSVALLEIPNHGVRSELWDSSIRLSVAESPVHDATYELVLQRTELFFRPLPPLVSLLLRLKLGARPRQTNIFTNQQTIIRCHVTFPARQLPQLTSKSAFRHWKQFISVSGAGYGLYFGESERFFVQRLVADGTMRTPPRDLNLDAPVGIHLTQSGAVVVTDGSEITVMYYQ</sequence>
<evidence type="ECO:0000313" key="1">
    <source>
        <dbReference type="EMBL" id="KAF7330741.1"/>
    </source>
</evidence>
<protein>
    <submittedName>
        <fullName evidence="1">Uncharacterized protein</fullName>
    </submittedName>
</protein>
<name>A0A8H6WY09_9AGAR</name>
<comment type="caution">
    <text evidence="1">The sequence shown here is derived from an EMBL/GenBank/DDBJ whole genome shotgun (WGS) entry which is preliminary data.</text>
</comment>
<proteinExistence type="predicted"/>
<dbReference type="EMBL" id="JACAZI010000032">
    <property type="protein sequence ID" value="KAF7330741.1"/>
    <property type="molecule type" value="Genomic_DNA"/>
</dbReference>
<dbReference type="OrthoDB" id="3015771at2759"/>
<keyword evidence="2" id="KW-1185">Reference proteome</keyword>
<dbReference type="Proteomes" id="UP000620124">
    <property type="component" value="Unassembled WGS sequence"/>
</dbReference>